<keyword evidence="1" id="KW-1015">Disulfide bond</keyword>
<evidence type="ECO:0000313" key="3">
    <source>
        <dbReference type="EMBL" id="KAG5262892.1"/>
    </source>
</evidence>
<evidence type="ECO:0000256" key="1">
    <source>
        <dbReference type="ARBA" id="ARBA00023157"/>
    </source>
</evidence>
<keyword evidence="4" id="KW-1185">Reference proteome</keyword>
<dbReference type="InterPro" id="IPR043504">
    <property type="entry name" value="Peptidase_S1_PA_chymotrypsin"/>
</dbReference>
<dbReference type="Pfam" id="PF00089">
    <property type="entry name" value="Trypsin"/>
    <property type="match status" value="1"/>
</dbReference>
<dbReference type="InterPro" id="IPR009003">
    <property type="entry name" value="Peptidase_S1_PA"/>
</dbReference>
<feature type="domain" description="Peptidase S1" evidence="2">
    <location>
        <begin position="28"/>
        <end position="189"/>
    </location>
</feature>
<dbReference type="PANTHER" id="PTHR24252">
    <property type="entry name" value="ACROSIN-RELATED"/>
    <property type="match status" value="1"/>
</dbReference>
<name>A0AAV6FMJ0_9TELE</name>
<dbReference type="EMBL" id="JADWDJ010000022">
    <property type="protein sequence ID" value="KAG5262892.1"/>
    <property type="molecule type" value="Genomic_DNA"/>
</dbReference>
<organism evidence="3 4">
    <name type="scientific">Alosa alosa</name>
    <name type="common">allis shad</name>
    <dbReference type="NCBI Taxonomy" id="278164"/>
    <lineage>
        <taxon>Eukaryota</taxon>
        <taxon>Metazoa</taxon>
        <taxon>Chordata</taxon>
        <taxon>Craniata</taxon>
        <taxon>Vertebrata</taxon>
        <taxon>Euteleostomi</taxon>
        <taxon>Actinopterygii</taxon>
        <taxon>Neopterygii</taxon>
        <taxon>Teleostei</taxon>
        <taxon>Clupei</taxon>
        <taxon>Clupeiformes</taxon>
        <taxon>Clupeoidei</taxon>
        <taxon>Clupeidae</taxon>
        <taxon>Alosa</taxon>
    </lineage>
</organism>
<protein>
    <recommendedName>
        <fullName evidence="2">Peptidase S1 domain-containing protein</fullName>
    </recommendedName>
</protein>
<evidence type="ECO:0000313" key="4">
    <source>
        <dbReference type="Proteomes" id="UP000823561"/>
    </source>
</evidence>
<dbReference type="SMART" id="SM00020">
    <property type="entry name" value="Tryp_SPc"/>
    <property type="match status" value="1"/>
</dbReference>
<dbReference type="CDD" id="cd00190">
    <property type="entry name" value="Tryp_SPc"/>
    <property type="match status" value="1"/>
</dbReference>
<dbReference type="PANTHER" id="PTHR24252:SF7">
    <property type="entry name" value="HYALIN"/>
    <property type="match status" value="1"/>
</dbReference>
<proteinExistence type="predicted"/>
<dbReference type="GO" id="GO:0004252">
    <property type="term" value="F:serine-type endopeptidase activity"/>
    <property type="evidence" value="ECO:0007669"/>
    <property type="project" value="InterPro"/>
</dbReference>
<gene>
    <name evidence="3" type="ORF">AALO_G00280160</name>
</gene>
<accession>A0AAV6FMJ0</accession>
<reference evidence="3" key="1">
    <citation type="submission" date="2020-10" db="EMBL/GenBank/DDBJ databases">
        <title>Chromosome-scale genome assembly of the Allis shad, Alosa alosa.</title>
        <authorList>
            <person name="Margot Z."/>
            <person name="Christophe K."/>
            <person name="Cabau C."/>
            <person name="Louis A."/>
            <person name="Berthelot C."/>
            <person name="Parey E."/>
            <person name="Roest Crollius H."/>
            <person name="Montfort J."/>
            <person name="Robinson-Rechavi M."/>
            <person name="Bucao C."/>
            <person name="Bouchez O."/>
            <person name="Gislard M."/>
            <person name="Lluch J."/>
            <person name="Milhes M."/>
            <person name="Lampietro C."/>
            <person name="Lopez Roques C."/>
            <person name="Donnadieu C."/>
            <person name="Braasch I."/>
            <person name="Desvignes T."/>
            <person name="Postlethwait J."/>
            <person name="Bobe J."/>
            <person name="Guiguen Y."/>
        </authorList>
    </citation>
    <scope>NUCLEOTIDE SEQUENCE</scope>
    <source>
        <strain evidence="3">M-15738</strain>
        <tissue evidence="3">Blood</tissue>
    </source>
</reference>
<comment type="caution">
    <text evidence="3">The sequence shown here is derived from an EMBL/GenBank/DDBJ whole genome shotgun (WGS) entry which is preliminary data.</text>
</comment>
<dbReference type="Proteomes" id="UP000823561">
    <property type="component" value="Chromosome 22"/>
</dbReference>
<dbReference type="AlphaFoldDB" id="A0AAV6FMJ0"/>
<dbReference type="Gene3D" id="2.40.10.10">
    <property type="entry name" value="Trypsin-like serine proteases"/>
    <property type="match status" value="2"/>
</dbReference>
<dbReference type="InterPro" id="IPR001254">
    <property type="entry name" value="Trypsin_dom"/>
</dbReference>
<dbReference type="GO" id="GO:0006508">
    <property type="term" value="P:proteolysis"/>
    <property type="evidence" value="ECO:0007669"/>
    <property type="project" value="InterPro"/>
</dbReference>
<sequence length="204" mass="23112">MWTWSVRLLMSGNSLKEPSGRLVRLKWVLHPEYRNNRGISNNIALVQLQEAVCFSDTVKPVVLSSPRDQFSEDTECWLTGWGHITLGWPLGGNQTLQEVQVSLFDDATCRQIYPWMTDRELCAGDRKGLKGACLGDSVAPLVCVLGEVERRFVQVGLVSHWHCARDLVGKPDVYTRVLHHTQFIRDTIQEAECSDLPPFEACFL</sequence>
<evidence type="ECO:0000259" key="2">
    <source>
        <dbReference type="PROSITE" id="PS50240"/>
    </source>
</evidence>
<dbReference type="PROSITE" id="PS50240">
    <property type="entry name" value="TRYPSIN_DOM"/>
    <property type="match status" value="1"/>
</dbReference>
<dbReference type="SUPFAM" id="SSF50494">
    <property type="entry name" value="Trypsin-like serine proteases"/>
    <property type="match status" value="1"/>
</dbReference>